<evidence type="ECO:0000313" key="2">
    <source>
        <dbReference type="EMBL" id="MBT8796890.1"/>
    </source>
</evidence>
<sequence length="50" mass="5724">MSDVHPRGEDADERPDQADDEADERSHADEIEMRRRLAIELEQFEGGIEG</sequence>
<feature type="region of interest" description="Disordered" evidence="1">
    <location>
        <begin position="1"/>
        <end position="31"/>
    </location>
</feature>
<comment type="caution">
    <text evidence="2">The sequence shown here is derived from an EMBL/GenBank/DDBJ whole genome shotgun (WGS) entry which is preliminary data.</text>
</comment>
<reference evidence="2 3" key="1">
    <citation type="submission" date="2021-03" db="EMBL/GenBank/DDBJ databases">
        <title>Microbacterium pauli sp. nov., isolated from microfiltered milk.</title>
        <authorList>
            <person name="Bellassi P."/>
            <person name="Fontana A."/>
            <person name="Callegari M.L."/>
            <person name="Lorenzo M."/>
            <person name="Cappa F."/>
        </authorList>
    </citation>
    <scope>NUCLEOTIDE SEQUENCE [LARGE SCALE GENOMIC DNA]</scope>
    <source>
        <strain evidence="2 3">DSM 18909</strain>
    </source>
</reference>
<feature type="compositionally biased region" description="Basic and acidic residues" evidence="1">
    <location>
        <begin position="1"/>
        <end position="17"/>
    </location>
</feature>
<accession>A0ABS5XQT7</accession>
<evidence type="ECO:0008006" key="4">
    <source>
        <dbReference type="Google" id="ProtNLM"/>
    </source>
</evidence>
<evidence type="ECO:0000313" key="3">
    <source>
        <dbReference type="Proteomes" id="UP000740605"/>
    </source>
</evidence>
<proteinExistence type="predicted"/>
<dbReference type="Proteomes" id="UP000740605">
    <property type="component" value="Unassembled WGS sequence"/>
</dbReference>
<keyword evidence="3" id="KW-1185">Reference proteome</keyword>
<dbReference type="EMBL" id="JAFLHG010000002">
    <property type="protein sequence ID" value="MBT8796890.1"/>
    <property type="molecule type" value="Genomic_DNA"/>
</dbReference>
<protein>
    <recommendedName>
        <fullName evidence="4">Nucleotide exchange factor GrpE</fullName>
    </recommendedName>
</protein>
<gene>
    <name evidence="2" type="ORF">J0P97_02220</name>
</gene>
<dbReference type="RefSeq" id="WP_215486153.1">
    <property type="nucleotide sequence ID" value="NZ_BAAAPJ010000001.1"/>
</dbReference>
<organism evidence="2 3">
    <name type="scientific">Microbacterium flavum</name>
    <dbReference type="NCBI Taxonomy" id="415216"/>
    <lineage>
        <taxon>Bacteria</taxon>
        <taxon>Bacillati</taxon>
        <taxon>Actinomycetota</taxon>
        <taxon>Actinomycetes</taxon>
        <taxon>Micrococcales</taxon>
        <taxon>Microbacteriaceae</taxon>
        <taxon>Microbacterium</taxon>
    </lineage>
</organism>
<evidence type="ECO:0000256" key="1">
    <source>
        <dbReference type="SAM" id="MobiDB-lite"/>
    </source>
</evidence>
<name>A0ABS5XQT7_9MICO</name>